<comment type="caution">
    <text evidence="2">The sequence shown here is derived from an EMBL/GenBank/DDBJ whole genome shotgun (WGS) entry which is preliminary data.</text>
</comment>
<dbReference type="InterPro" id="IPR000600">
    <property type="entry name" value="ROK"/>
</dbReference>
<dbReference type="GO" id="GO:0004340">
    <property type="term" value="F:glucokinase activity"/>
    <property type="evidence" value="ECO:0007669"/>
    <property type="project" value="UniProtKB-EC"/>
</dbReference>
<dbReference type="RefSeq" id="WP_184311981.1">
    <property type="nucleotide sequence ID" value="NZ_JACHEN010000024.1"/>
</dbReference>
<keyword evidence="2" id="KW-0418">Kinase</keyword>
<dbReference type="EC" id="2.7.1.2" evidence="2"/>
<dbReference type="Pfam" id="PF00480">
    <property type="entry name" value="ROK"/>
    <property type="match status" value="1"/>
</dbReference>
<dbReference type="Gene3D" id="3.30.420.40">
    <property type="match status" value="2"/>
</dbReference>
<accession>A0A841KVM4</accession>
<dbReference type="PANTHER" id="PTHR18964:SF149">
    <property type="entry name" value="BIFUNCTIONAL UDP-N-ACETYLGLUCOSAMINE 2-EPIMERASE_N-ACETYLMANNOSAMINE KINASE"/>
    <property type="match status" value="1"/>
</dbReference>
<gene>
    <name evidence="2" type="ORF">HNQ80_003602</name>
</gene>
<protein>
    <submittedName>
        <fullName evidence="2">Glucokinase</fullName>
        <ecNumber evidence="2">2.7.1.2</ecNumber>
    </submittedName>
</protein>
<evidence type="ECO:0000313" key="2">
    <source>
        <dbReference type="EMBL" id="MBB6217481.1"/>
    </source>
</evidence>
<keyword evidence="2" id="KW-0808">Transferase</keyword>
<reference evidence="2 3" key="1">
    <citation type="submission" date="2020-08" db="EMBL/GenBank/DDBJ databases">
        <title>Genomic Encyclopedia of Type Strains, Phase IV (KMG-IV): sequencing the most valuable type-strain genomes for metagenomic binning, comparative biology and taxonomic classification.</title>
        <authorList>
            <person name="Goeker M."/>
        </authorList>
    </citation>
    <scope>NUCLEOTIDE SEQUENCE [LARGE SCALE GENOMIC DNA]</scope>
    <source>
        <strain evidence="2 3">DSM 103526</strain>
    </source>
</reference>
<proteinExistence type="inferred from homology"/>
<dbReference type="InterPro" id="IPR043129">
    <property type="entry name" value="ATPase_NBD"/>
</dbReference>
<keyword evidence="3" id="KW-1185">Reference proteome</keyword>
<dbReference type="AlphaFoldDB" id="A0A841KVM4"/>
<dbReference type="PANTHER" id="PTHR18964">
    <property type="entry name" value="ROK (REPRESSOR, ORF, KINASE) FAMILY"/>
    <property type="match status" value="1"/>
</dbReference>
<comment type="similarity">
    <text evidence="1">Belongs to the ROK (NagC/XylR) family.</text>
</comment>
<dbReference type="SUPFAM" id="SSF53067">
    <property type="entry name" value="Actin-like ATPase domain"/>
    <property type="match status" value="1"/>
</dbReference>
<name>A0A841KVM4_9FIRM</name>
<dbReference type="Proteomes" id="UP000579281">
    <property type="component" value="Unassembled WGS sequence"/>
</dbReference>
<evidence type="ECO:0000313" key="3">
    <source>
        <dbReference type="Proteomes" id="UP000579281"/>
    </source>
</evidence>
<evidence type="ECO:0000256" key="1">
    <source>
        <dbReference type="ARBA" id="ARBA00006479"/>
    </source>
</evidence>
<dbReference type="EMBL" id="JACHEN010000024">
    <property type="protein sequence ID" value="MBB6217481.1"/>
    <property type="molecule type" value="Genomic_DNA"/>
</dbReference>
<sequence>MSLSVEKYWIGVDLGGTNIRVGLFDNEGVILREQKELTEVDKGPAHVIHRLETMIDKVKGSNRIQGIGIGMPGPLDPYEGVVLNPVNLTGWDGIPLASIMNDYYNVPCYIENDCNVAALAEAVEGAGKGYPIVFYITVSTGIGGGLCINREIISGATGNAGEIGNIIVKENGILHSYLNPGSMEGMASGTSILRMAREEGLDIQQAHEVFLVAEEGNPIALEIVETTVDALARGMAAIAHVIDPYIFVLGGGVALSVPGFVDKVRDRFEQYIYQVMRGKIKVELAQLSDAGMIGAMYMIRKKMEGQDR</sequence>
<organism evidence="2 3">
    <name type="scientific">Anaerosolibacter carboniphilus</name>
    <dbReference type="NCBI Taxonomy" id="1417629"/>
    <lineage>
        <taxon>Bacteria</taxon>
        <taxon>Bacillati</taxon>
        <taxon>Bacillota</taxon>
        <taxon>Clostridia</taxon>
        <taxon>Peptostreptococcales</taxon>
        <taxon>Thermotaleaceae</taxon>
        <taxon>Anaerosolibacter</taxon>
    </lineage>
</organism>